<proteinExistence type="predicted"/>
<organism evidence="2 3">
    <name type="scientific">Rangifer tarandus platyrhynchus</name>
    <name type="common">Svalbard reindeer</name>
    <dbReference type="NCBI Taxonomy" id="3082113"/>
    <lineage>
        <taxon>Eukaryota</taxon>
        <taxon>Metazoa</taxon>
        <taxon>Chordata</taxon>
        <taxon>Craniata</taxon>
        <taxon>Vertebrata</taxon>
        <taxon>Euteleostomi</taxon>
        <taxon>Mammalia</taxon>
        <taxon>Eutheria</taxon>
        <taxon>Laurasiatheria</taxon>
        <taxon>Artiodactyla</taxon>
        <taxon>Ruminantia</taxon>
        <taxon>Pecora</taxon>
        <taxon>Cervidae</taxon>
        <taxon>Odocoileinae</taxon>
        <taxon>Rangifer</taxon>
    </lineage>
</organism>
<dbReference type="Proteomes" id="UP001176941">
    <property type="component" value="Chromosome 2"/>
</dbReference>
<feature type="region of interest" description="Disordered" evidence="1">
    <location>
        <begin position="1"/>
        <end position="46"/>
    </location>
</feature>
<protein>
    <submittedName>
        <fullName evidence="2">Uncharacterized protein</fullName>
    </submittedName>
</protein>
<evidence type="ECO:0000313" key="2">
    <source>
        <dbReference type="EMBL" id="CAI9160915.1"/>
    </source>
</evidence>
<keyword evidence="3" id="KW-1185">Reference proteome</keyword>
<name>A0ABN8YH84_RANTA</name>
<evidence type="ECO:0000313" key="3">
    <source>
        <dbReference type="Proteomes" id="UP001176941"/>
    </source>
</evidence>
<gene>
    <name evidence="2" type="ORF">MRATA1EN1_LOCUS9877</name>
</gene>
<reference evidence="2" key="1">
    <citation type="submission" date="2023-04" db="EMBL/GenBank/DDBJ databases">
        <authorList>
            <consortium name="ELIXIR-Norway"/>
        </authorList>
    </citation>
    <scope>NUCLEOTIDE SEQUENCE [LARGE SCALE GENOMIC DNA]</scope>
</reference>
<accession>A0ABN8YH84</accession>
<dbReference type="EMBL" id="OX459938">
    <property type="protein sequence ID" value="CAI9160915.1"/>
    <property type="molecule type" value="Genomic_DNA"/>
</dbReference>
<evidence type="ECO:0000256" key="1">
    <source>
        <dbReference type="SAM" id="MobiDB-lite"/>
    </source>
</evidence>
<feature type="compositionally biased region" description="Low complexity" evidence="1">
    <location>
        <begin position="26"/>
        <end position="36"/>
    </location>
</feature>
<sequence length="156" mass="17027">MGDSRKQFHLQASKGMEWCPKPPGPRQARPRPAQVPTLLPADSSPQRCREEAADYHPLTCCRARSASRCLRGVGSRGRRMDWGRLSSQRLVTKSVRALSNRHEQNRVTQARKGLGVNCTGRPALLLPAAAAPGPPAVPRRMLTSCGPLQPGLTEAF</sequence>